<evidence type="ECO:0000313" key="3">
    <source>
        <dbReference type="Proteomes" id="UP000507245"/>
    </source>
</evidence>
<dbReference type="Proteomes" id="UP000507245">
    <property type="component" value="Unassembled WGS sequence"/>
</dbReference>
<reference evidence="3" key="1">
    <citation type="journal article" date="2020" name="Genome Biol.">
        <title>Gamete binning: chromosome-level and haplotype-resolved genome assembly enabled by high-throughput single-cell sequencing of gamete genomes.</title>
        <authorList>
            <person name="Campoy J.A."/>
            <person name="Sun H."/>
            <person name="Goel M."/>
            <person name="Jiao W.-B."/>
            <person name="Folz-Donahue K."/>
            <person name="Wang N."/>
            <person name="Rubio M."/>
            <person name="Liu C."/>
            <person name="Kukat C."/>
            <person name="Ruiz D."/>
            <person name="Huettel B."/>
            <person name="Schneeberger K."/>
        </authorList>
    </citation>
    <scope>NUCLEOTIDE SEQUENCE [LARGE SCALE GENOMIC DNA]</scope>
    <source>
        <strain evidence="3">cv. Rojo Pasion</strain>
    </source>
</reference>
<sequence>MTLFKCKENDTCQGKKGKGPKEKKGSGESERKDEGEGEGEGGPWEIRGDGEEETSSPTWLAMPGNREGIGARCWQGLDLRWLPTGVGRAGGHGSQLVGYGGGRVGLWVGEG</sequence>
<organism evidence="2 3">
    <name type="scientific">Prunus armeniaca</name>
    <name type="common">Apricot</name>
    <name type="synonym">Armeniaca vulgaris</name>
    <dbReference type="NCBI Taxonomy" id="36596"/>
    <lineage>
        <taxon>Eukaryota</taxon>
        <taxon>Viridiplantae</taxon>
        <taxon>Streptophyta</taxon>
        <taxon>Embryophyta</taxon>
        <taxon>Tracheophyta</taxon>
        <taxon>Spermatophyta</taxon>
        <taxon>Magnoliopsida</taxon>
        <taxon>eudicotyledons</taxon>
        <taxon>Gunneridae</taxon>
        <taxon>Pentapetalae</taxon>
        <taxon>rosids</taxon>
        <taxon>fabids</taxon>
        <taxon>Rosales</taxon>
        <taxon>Rosaceae</taxon>
        <taxon>Amygdaloideae</taxon>
        <taxon>Amygdaleae</taxon>
        <taxon>Prunus</taxon>
    </lineage>
</organism>
<keyword evidence="3" id="KW-1185">Reference proteome</keyword>
<name>A0A6J5VYU9_PRUAR</name>
<protein>
    <submittedName>
        <fullName evidence="2">Uncharacterized protein</fullName>
    </submittedName>
</protein>
<feature type="compositionally biased region" description="Basic and acidic residues" evidence="1">
    <location>
        <begin position="1"/>
        <end position="10"/>
    </location>
</feature>
<proteinExistence type="predicted"/>
<feature type="region of interest" description="Disordered" evidence="1">
    <location>
        <begin position="1"/>
        <end position="64"/>
    </location>
</feature>
<feature type="compositionally biased region" description="Basic and acidic residues" evidence="1">
    <location>
        <begin position="19"/>
        <end position="34"/>
    </location>
</feature>
<dbReference type="EMBL" id="CAEKKB010000001">
    <property type="protein sequence ID" value="CAB4294439.1"/>
    <property type="molecule type" value="Genomic_DNA"/>
</dbReference>
<evidence type="ECO:0000313" key="2">
    <source>
        <dbReference type="EMBL" id="CAB4294439.1"/>
    </source>
</evidence>
<dbReference type="AlphaFoldDB" id="A0A6J5VYU9"/>
<evidence type="ECO:0000256" key="1">
    <source>
        <dbReference type="SAM" id="MobiDB-lite"/>
    </source>
</evidence>
<accession>A0A6J5VYU9</accession>
<gene>
    <name evidence="2" type="ORF">ORAREDHAP_LOCUS5165</name>
</gene>